<dbReference type="CDD" id="cd01830">
    <property type="entry name" value="XynE_like"/>
    <property type="match status" value="1"/>
</dbReference>
<reference evidence="3 4" key="1">
    <citation type="submission" date="2018-05" db="EMBL/GenBank/DDBJ databases">
        <title>Evolution of GPA BGCs.</title>
        <authorList>
            <person name="Waglechner N."/>
            <person name="Wright G.D."/>
        </authorList>
    </citation>
    <scope>NUCLEOTIDE SEQUENCE [LARGE SCALE GENOMIC DNA]</scope>
    <source>
        <strain evidence="3 4">A82846</strain>
    </source>
</reference>
<dbReference type="PANTHER" id="PTHR43784:SF2">
    <property type="entry name" value="GDSL-LIKE LIPASE_ACYLHYDROLASE, PUTATIVE (AFU_ORTHOLOGUE AFUA_2G00820)-RELATED"/>
    <property type="match status" value="1"/>
</dbReference>
<proteinExistence type="predicted"/>
<dbReference type="EMBL" id="QHKI01000075">
    <property type="protein sequence ID" value="RSM68284.1"/>
    <property type="molecule type" value="Genomic_DNA"/>
</dbReference>
<feature type="signal peptide" evidence="1">
    <location>
        <begin position="1"/>
        <end position="22"/>
    </location>
</feature>
<keyword evidence="3" id="KW-0378">Hydrolase</keyword>
<name>A0A428YKQ7_KIBAR</name>
<dbReference type="AlphaFoldDB" id="A0A428YKQ7"/>
<dbReference type="Pfam" id="PF13472">
    <property type="entry name" value="Lipase_GDSL_2"/>
    <property type="match status" value="1"/>
</dbReference>
<accession>A0A428YKQ7</accession>
<gene>
    <name evidence="3" type="ORF">DMH04_47190</name>
</gene>
<dbReference type="Proteomes" id="UP000287547">
    <property type="component" value="Unassembled WGS sequence"/>
</dbReference>
<evidence type="ECO:0000313" key="4">
    <source>
        <dbReference type="Proteomes" id="UP000287547"/>
    </source>
</evidence>
<evidence type="ECO:0000259" key="2">
    <source>
        <dbReference type="Pfam" id="PF13472"/>
    </source>
</evidence>
<sequence length="410" mass="43826">MRRKTLLTLATVIGLVASPAVASTAASAGQSGGWEGTWATAVHEPNEGFVPNWSLDGFANQTVRQVVRVSQGGPAVRIQLNNRYGSAPIAITGATIGRAGTGAAVSDLRPLTFNFKKSAVIPAGGQIATDVALLPVRPLESLTVTLYFATPTGPVTYHGLGLSTSYRAAGDHKNDLDGTAFTEKSESWYLLSGVQVLDPSPKRDVVVAFGDSITDGAGILADTNDRYPDELAERVRGRFGVLNQGIGGNQVLTDTDFAGEAAVKRFKADVLDQPKVRTVIILEGINDIGMSEIEFPGVPPRPHVTPQQLIDGHRTLIRQARAKGLRVIGATLLPYKGAVYYTERGEKVRDEVNNWIRTSGEYDAVIDWDKVMADPNDADLMNPAYDIGDRLHPNAAGYHAMAAAIDLNTL</sequence>
<dbReference type="RefSeq" id="WP_037254174.1">
    <property type="nucleotide sequence ID" value="NZ_QHKI01000075.1"/>
</dbReference>
<feature type="domain" description="SGNH hydrolase-type esterase" evidence="2">
    <location>
        <begin position="208"/>
        <end position="399"/>
    </location>
</feature>
<feature type="chain" id="PRO_5039663035" evidence="1">
    <location>
        <begin position="23"/>
        <end position="410"/>
    </location>
</feature>
<dbReference type="InterPro" id="IPR013830">
    <property type="entry name" value="SGNH_hydro"/>
</dbReference>
<dbReference type="GO" id="GO:0016787">
    <property type="term" value="F:hydrolase activity"/>
    <property type="evidence" value="ECO:0007669"/>
    <property type="project" value="UniProtKB-KW"/>
</dbReference>
<dbReference type="InterPro" id="IPR053140">
    <property type="entry name" value="GDSL_Rv0518-like"/>
</dbReference>
<evidence type="ECO:0000313" key="3">
    <source>
        <dbReference type="EMBL" id="RSM68284.1"/>
    </source>
</evidence>
<dbReference type="SUPFAM" id="SSF52266">
    <property type="entry name" value="SGNH hydrolase"/>
    <property type="match status" value="1"/>
</dbReference>
<evidence type="ECO:0000256" key="1">
    <source>
        <dbReference type="SAM" id="SignalP"/>
    </source>
</evidence>
<dbReference type="PANTHER" id="PTHR43784">
    <property type="entry name" value="GDSL-LIKE LIPASE/ACYLHYDROLASE, PUTATIVE (AFU_ORTHOLOGUE AFUA_2G00820)-RELATED"/>
    <property type="match status" value="1"/>
</dbReference>
<protein>
    <submittedName>
        <fullName evidence="3">SGNH/GDSL hydrolase family protein</fullName>
    </submittedName>
</protein>
<dbReference type="Gene3D" id="3.40.50.1110">
    <property type="entry name" value="SGNH hydrolase"/>
    <property type="match status" value="1"/>
</dbReference>
<dbReference type="OrthoDB" id="1828825at2"/>
<keyword evidence="1" id="KW-0732">Signal</keyword>
<comment type="caution">
    <text evidence="3">The sequence shown here is derived from an EMBL/GenBank/DDBJ whole genome shotgun (WGS) entry which is preliminary data.</text>
</comment>
<dbReference type="InterPro" id="IPR036514">
    <property type="entry name" value="SGNH_hydro_sf"/>
</dbReference>
<organism evidence="3 4">
    <name type="scientific">Kibdelosporangium aridum</name>
    <dbReference type="NCBI Taxonomy" id="2030"/>
    <lineage>
        <taxon>Bacteria</taxon>
        <taxon>Bacillati</taxon>
        <taxon>Actinomycetota</taxon>
        <taxon>Actinomycetes</taxon>
        <taxon>Pseudonocardiales</taxon>
        <taxon>Pseudonocardiaceae</taxon>
        <taxon>Kibdelosporangium</taxon>
    </lineage>
</organism>